<dbReference type="AlphaFoldDB" id="A0A0H4IZ04"/>
<name>A0A0H4IZ04_9PROT</name>
<dbReference type="Proteomes" id="UP000066549">
    <property type="component" value="Chromosome"/>
</dbReference>
<keyword evidence="1" id="KW-0472">Membrane</keyword>
<feature type="transmembrane region" description="Helical" evidence="1">
    <location>
        <begin position="58"/>
        <end position="79"/>
    </location>
</feature>
<keyword evidence="1" id="KW-1133">Transmembrane helix</keyword>
<evidence type="ECO:0000313" key="3">
    <source>
        <dbReference type="Proteomes" id="UP000066549"/>
    </source>
</evidence>
<reference evidence="2 3" key="1">
    <citation type="submission" date="2015-03" db="EMBL/GenBank/DDBJ databases">
        <title>Comparative analysis of the OM43 clade including a novel species from Red Sea uncovers genomic and metabolic diversity among marine methylotrophs.</title>
        <authorList>
            <person name="Jimenez-Infante F."/>
            <person name="Ngugi D.K."/>
            <person name="Vinu M."/>
            <person name="Alam I."/>
            <person name="Kamau A."/>
            <person name="Blom J."/>
            <person name="Bajic V.B."/>
            <person name="Stingl U."/>
        </authorList>
    </citation>
    <scope>NUCLEOTIDE SEQUENCE [LARGE SCALE GENOMIC DNA]</scope>
    <source>
        <strain evidence="2 3">MBRSH7</strain>
    </source>
</reference>
<keyword evidence="3" id="KW-1185">Reference proteome</keyword>
<evidence type="ECO:0008006" key="4">
    <source>
        <dbReference type="Google" id="ProtNLM"/>
    </source>
</evidence>
<protein>
    <recommendedName>
        <fullName evidence="4">DUF58 domain-containing protein</fullName>
    </recommendedName>
</protein>
<dbReference type="EMBL" id="CP011002">
    <property type="protein sequence ID" value="AKO65719.1"/>
    <property type="molecule type" value="Genomic_DNA"/>
</dbReference>
<evidence type="ECO:0000313" key="2">
    <source>
        <dbReference type="EMBL" id="AKO65719.1"/>
    </source>
</evidence>
<feature type="transmembrane region" description="Helical" evidence="1">
    <location>
        <begin position="29"/>
        <end position="52"/>
    </location>
</feature>
<proteinExistence type="predicted"/>
<evidence type="ECO:0000256" key="1">
    <source>
        <dbReference type="SAM" id="Phobius"/>
    </source>
</evidence>
<dbReference type="OrthoDB" id="9776116at2"/>
<gene>
    <name evidence="2" type="ORF">VI33_03010</name>
</gene>
<sequence>MLNNYADHLSKKFNIRKYKLNSVKSIRQIYALPTRFGIYLGFALIGGVALSSRLENNFLLLMLLFQMAVFFLSIIWSANNLKGITLKIKDDFIFIPSVHHHIPIGIINTDQKFNILINKQEIKKREIELYVYDNHFKKRGKAEVSAIKIESFFPFSIVRCWLWLWPGSIYVAPRPYPIKTISDIEKFLKLHAKKNNDDSYDHYRKYLDQDLPSMVDWKRYASKKIKVTKASDNKKIEQKIKIDGDGLIRKQKEHMLSVICGVLLFCQSKKIDWQLSLRKKTFSSVKKDFNAAIKSLSVA</sequence>
<keyword evidence="1" id="KW-0812">Transmembrane</keyword>
<organism evidence="2 3">
    <name type="scientific">Methylophilales bacterium MBRS-H7</name>
    <dbReference type="NCBI Taxonomy" id="1623450"/>
    <lineage>
        <taxon>Bacteria</taxon>
        <taxon>Pseudomonadati</taxon>
        <taxon>Pseudomonadota</taxon>
        <taxon>Betaproteobacteria</taxon>
        <taxon>Nitrosomonadales</taxon>
        <taxon>OM43 clade</taxon>
    </lineage>
</organism>
<accession>A0A0H4IZ04</accession>